<dbReference type="InterPro" id="IPR025665">
    <property type="entry name" value="Beta-barrel_OMP_2"/>
</dbReference>
<dbReference type="EMBL" id="REFV01000018">
    <property type="protein sequence ID" value="RMB56335.1"/>
    <property type="molecule type" value="Genomic_DNA"/>
</dbReference>
<gene>
    <name evidence="3" type="ORF">EAX61_14715</name>
</gene>
<dbReference type="AlphaFoldDB" id="A0A3M0FV12"/>
<evidence type="ECO:0000313" key="4">
    <source>
        <dbReference type="Proteomes" id="UP000281985"/>
    </source>
</evidence>
<dbReference type="OrthoDB" id="1467485at2"/>
<feature type="domain" description="Outer membrane protein beta-barrel" evidence="2">
    <location>
        <begin position="40"/>
        <end position="207"/>
    </location>
</feature>
<dbReference type="RefSeq" id="WP_121918475.1">
    <property type="nucleotide sequence ID" value="NZ_REFV01000018.1"/>
</dbReference>
<dbReference type="Pfam" id="PF13568">
    <property type="entry name" value="OMP_b-brl_2"/>
    <property type="match status" value="1"/>
</dbReference>
<dbReference type="Proteomes" id="UP000281985">
    <property type="component" value="Unassembled WGS sequence"/>
</dbReference>
<protein>
    <submittedName>
        <fullName evidence="3">PorT family protein</fullName>
    </submittedName>
</protein>
<sequence>MRLLFAAVFTLFFAFPTFAQRGGWLTRPRVEKLQNFDKPTLSWGYYFGMNSFDFNFDYQEDRPDIQVEKEIGFTVGMVGDLRVSDHINIRLEPGLVYAQRNLMYPDDPQFDTDEDQIREVGSTYIYVPLLLRFSTKRLNNVKPFVTFGIATAYNLSSNEKNPDDNGDGQFRMKTRPFFYDIGFGIDMYLDRFKFTPSIRGVFAVSDELVPDNDPNSPWTSNITKMSTRGIFLNFTFQ</sequence>
<evidence type="ECO:0000313" key="3">
    <source>
        <dbReference type="EMBL" id="RMB56335.1"/>
    </source>
</evidence>
<comment type="caution">
    <text evidence="3">The sequence shown here is derived from an EMBL/GenBank/DDBJ whole genome shotgun (WGS) entry which is preliminary data.</text>
</comment>
<evidence type="ECO:0000259" key="2">
    <source>
        <dbReference type="Pfam" id="PF13568"/>
    </source>
</evidence>
<evidence type="ECO:0000256" key="1">
    <source>
        <dbReference type="SAM" id="SignalP"/>
    </source>
</evidence>
<keyword evidence="4" id="KW-1185">Reference proteome</keyword>
<feature type="chain" id="PRO_5017990386" evidence="1">
    <location>
        <begin position="20"/>
        <end position="237"/>
    </location>
</feature>
<reference evidence="3 4" key="1">
    <citation type="submission" date="2018-10" db="EMBL/GenBank/DDBJ databases">
        <title>Dokdonia luteus sp. nov., isolated from sea water.</title>
        <authorList>
            <person name="Zhou L.Y."/>
            <person name="Du Z.J."/>
        </authorList>
    </citation>
    <scope>NUCLEOTIDE SEQUENCE [LARGE SCALE GENOMIC DNA]</scope>
    <source>
        <strain evidence="3 4">SH27</strain>
    </source>
</reference>
<proteinExistence type="predicted"/>
<name>A0A3M0FV12_9FLAO</name>
<accession>A0A3M0FV12</accession>
<keyword evidence="1" id="KW-0732">Signal</keyword>
<feature type="signal peptide" evidence="1">
    <location>
        <begin position="1"/>
        <end position="19"/>
    </location>
</feature>
<organism evidence="3 4">
    <name type="scientific">Dokdonia sinensis</name>
    <dbReference type="NCBI Taxonomy" id="2479847"/>
    <lineage>
        <taxon>Bacteria</taxon>
        <taxon>Pseudomonadati</taxon>
        <taxon>Bacteroidota</taxon>
        <taxon>Flavobacteriia</taxon>
        <taxon>Flavobacteriales</taxon>
        <taxon>Flavobacteriaceae</taxon>
        <taxon>Dokdonia</taxon>
    </lineage>
</organism>